<feature type="compositionally biased region" description="Basic and acidic residues" evidence="1">
    <location>
        <begin position="776"/>
        <end position="787"/>
    </location>
</feature>
<accession>A0A6P0CGD2</accession>
<feature type="compositionally biased region" description="Basic and acidic residues" evidence="1">
    <location>
        <begin position="654"/>
        <end position="663"/>
    </location>
</feature>
<dbReference type="RefSeq" id="WP_164354445.1">
    <property type="nucleotide sequence ID" value="NZ_JAABNT010000008.1"/>
</dbReference>
<feature type="compositionally biased region" description="Basic and acidic residues" evidence="1">
    <location>
        <begin position="690"/>
        <end position="731"/>
    </location>
</feature>
<feature type="region of interest" description="Disordered" evidence="1">
    <location>
        <begin position="654"/>
        <end position="736"/>
    </location>
</feature>
<feature type="region of interest" description="Disordered" evidence="1">
    <location>
        <begin position="766"/>
        <end position="787"/>
    </location>
</feature>
<feature type="domain" description="eCIS core" evidence="2">
    <location>
        <begin position="73"/>
        <end position="149"/>
    </location>
</feature>
<dbReference type="Proteomes" id="UP000468591">
    <property type="component" value="Unassembled WGS sequence"/>
</dbReference>
<sequence length="787" mass="86849">MAEQQQVQKESGPQQLGRRGDAAESRVEKRLNSEARLRDLHEGTLDHMPDTAERAAAGLPEDMSAGFSGAGQPMPSPMRQDFEGAFGESFADVRLHTGSEADAGARAIDATAFSSGTDIGFAKGAFQPETSLGRGVIAHELAHVSDMRAGRDTPGTVRRIGEYAPGGVTPIFSAEWWNRLGGGGTFSNAELDHFVRAMSRPGYVASEHDYDDTDNMARVIVNRMYGQESGGDEAPYVPSGASDLRVRRNMIQHLLSGFRAEADKDAALLILRRATDIERNQIVQGYGQEDLMDHLRGRHAEELSTLMGIGVQETSRQRSARRNIPVQWLMNTTIRNAPGLSSAVRGLVIEQFMIRPSSHTSPRTIARNARFPGDNARNQVISDGASHPRNEDGRAGMTFWVEPQDASAQGAYAYSTRTPMADQNYPTIPAAEDQRVEATLEVDLGAATIGEVVRGRTSSEQHEERRDRSTTDRRSRTDERTDRRRQERRRDVSERDTERLELSLGASAESIRGFEAEQNWQRSVSQTREQLQELSRRWGTSTTRTRQTEVDISSTISSDVATTLRGQLGLSGQGSIGLKDIGTGMLGTVLRRLPVPQARTLGAILSMIGSASAGLTVGLSGEVGGEQTLRIGGSLTGRAARLWSEARTRSFDLTRRTTDRASRTEGASEGGRSSVSGSERRGRTAGTTTGRERSRERREGTTDSAEQERRRSTTRERSRTESEGETDRSTETENIQVRRNMLVPVVRRSQLSFRVTRNTWAHMDPRTAAEQLRATEQARERRVREEQ</sequence>
<feature type="region of interest" description="Disordered" evidence="1">
    <location>
        <begin position="451"/>
        <end position="501"/>
    </location>
</feature>
<feature type="compositionally biased region" description="Basic and acidic residues" evidence="1">
    <location>
        <begin position="18"/>
        <end position="49"/>
    </location>
</feature>
<keyword evidence="4" id="KW-1185">Reference proteome</keyword>
<organism evidence="3 4">
    <name type="scientific">Sulfitobacter sediminilitoris</name>
    <dbReference type="NCBI Taxonomy" id="2698830"/>
    <lineage>
        <taxon>Bacteria</taxon>
        <taxon>Pseudomonadati</taxon>
        <taxon>Pseudomonadota</taxon>
        <taxon>Alphaproteobacteria</taxon>
        <taxon>Rhodobacterales</taxon>
        <taxon>Roseobacteraceae</taxon>
        <taxon>Sulfitobacter</taxon>
    </lineage>
</organism>
<gene>
    <name evidence="3" type="ORF">GV827_14045</name>
</gene>
<evidence type="ECO:0000313" key="4">
    <source>
        <dbReference type="Proteomes" id="UP000468591"/>
    </source>
</evidence>
<dbReference type="AlphaFoldDB" id="A0A6P0CGD2"/>
<feature type="region of interest" description="Disordered" evidence="1">
    <location>
        <begin position="1"/>
        <end position="49"/>
    </location>
</feature>
<evidence type="ECO:0000313" key="3">
    <source>
        <dbReference type="EMBL" id="NEK23524.1"/>
    </source>
</evidence>
<evidence type="ECO:0000259" key="2">
    <source>
        <dbReference type="Pfam" id="PF13699"/>
    </source>
</evidence>
<proteinExistence type="predicted"/>
<dbReference type="InterPro" id="IPR025295">
    <property type="entry name" value="eCIS_core_dom"/>
</dbReference>
<feature type="region of interest" description="Disordered" evidence="1">
    <location>
        <begin position="359"/>
        <end position="391"/>
    </location>
</feature>
<protein>
    <submittedName>
        <fullName evidence="3">DUF4157 domain-containing protein</fullName>
    </submittedName>
</protein>
<comment type="caution">
    <text evidence="3">The sequence shown here is derived from an EMBL/GenBank/DDBJ whole genome shotgun (WGS) entry which is preliminary data.</text>
</comment>
<reference evidence="3 4" key="1">
    <citation type="submission" date="2020-01" db="EMBL/GenBank/DDBJ databases">
        <title>Sulfitobacter sediminilitoris sp. nov., isolated from a tidal flat.</title>
        <authorList>
            <person name="Park S."/>
            <person name="Yoon J.-H."/>
        </authorList>
    </citation>
    <scope>NUCLEOTIDE SEQUENCE [LARGE SCALE GENOMIC DNA]</scope>
    <source>
        <strain evidence="3 4">JBTF-M27</strain>
    </source>
</reference>
<feature type="compositionally biased region" description="Basic and acidic residues" evidence="1">
    <location>
        <begin position="453"/>
        <end position="501"/>
    </location>
</feature>
<name>A0A6P0CGD2_9RHOB</name>
<evidence type="ECO:0000256" key="1">
    <source>
        <dbReference type="SAM" id="MobiDB-lite"/>
    </source>
</evidence>
<dbReference type="Pfam" id="PF13699">
    <property type="entry name" value="eCIS_core"/>
    <property type="match status" value="1"/>
</dbReference>
<dbReference type="EMBL" id="JAABNT010000008">
    <property type="protein sequence ID" value="NEK23524.1"/>
    <property type="molecule type" value="Genomic_DNA"/>
</dbReference>
<feature type="compositionally biased region" description="Polar residues" evidence="1">
    <location>
        <begin position="1"/>
        <end position="14"/>
    </location>
</feature>
<feature type="compositionally biased region" description="Low complexity" evidence="1">
    <location>
        <begin position="665"/>
        <end position="677"/>
    </location>
</feature>